<dbReference type="PANTHER" id="PTHR22981">
    <property type="entry name" value="3-HYDROXYISOBUTYRATE DEHYDROGENASE-RELATED"/>
    <property type="match status" value="1"/>
</dbReference>
<dbReference type="InterPro" id="IPR013328">
    <property type="entry name" value="6PGD_dom2"/>
</dbReference>
<evidence type="ECO:0000256" key="6">
    <source>
        <dbReference type="RuleBase" id="RU910714"/>
    </source>
</evidence>
<keyword evidence="4 6" id="KW-0520">NAD</keyword>
<evidence type="ECO:0000259" key="8">
    <source>
        <dbReference type="Pfam" id="PF14833"/>
    </source>
</evidence>
<dbReference type="GO" id="GO:0006574">
    <property type="term" value="P:L-valine catabolic process"/>
    <property type="evidence" value="ECO:0007669"/>
    <property type="project" value="UniProtKB-UniPathway"/>
</dbReference>
<dbReference type="RefSeq" id="WP_007465614.1">
    <property type="nucleotide sequence ID" value="NZ_AMZO01000016.1"/>
</dbReference>
<dbReference type="Proteomes" id="UP000011134">
    <property type="component" value="Unassembled WGS sequence"/>
</dbReference>
<feature type="domain" description="3-hydroxyisobutyrate dehydrogenase-like NAD-binding" evidence="8">
    <location>
        <begin position="174"/>
        <end position="300"/>
    </location>
</feature>
<accession>L8JDT6</accession>
<gene>
    <name evidence="9" type="ORF">C942_00758</name>
</gene>
<keyword evidence="3 6" id="KW-0560">Oxidoreductase</keyword>
<evidence type="ECO:0000313" key="10">
    <source>
        <dbReference type="Proteomes" id="UP000011134"/>
    </source>
</evidence>
<dbReference type="GO" id="GO:0050661">
    <property type="term" value="F:NADP binding"/>
    <property type="evidence" value="ECO:0007669"/>
    <property type="project" value="InterPro"/>
</dbReference>
<dbReference type="GO" id="GO:0008442">
    <property type="term" value="F:3-hydroxyisobutyrate dehydrogenase activity"/>
    <property type="evidence" value="ECO:0007669"/>
    <property type="project" value="UniProtKB-EC"/>
</dbReference>
<comment type="caution">
    <text evidence="9">The sequence shown here is derived from an EMBL/GenBank/DDBJ whole genome shotgun (WGS) entry which is preliminary data.</text>
</comment>
<dbReference type="PANTHER" id="PTHR22981:SF7">
    <property type="entry name" value="3-HYDROXYISOBUTYRATE DEHYDROGENASE, MITOCHONDRIAL"/>
    <property type="match status" value="1"/>
</dbReference>
<evidence type="ECO:0000256" key="4">
    <source>
        <dbReference type="ARBA" id="ARBA00023027"/>
    </source>
</evidence>
<dbReference type="PATRIC" id="fig|1056511.3.peg.2248"/>
<dbReference type="SUPFAM" id="SSF48179">
    <property type="entry name" value="6-phosphogluconate dehydrogenase C-terminal domain-like"/>
    <property type="match status" value="1"/>
</dbReference>
<comment type="catalytic activity">
    <reaction evidence="6">
        <text>3-hydroxy-2-methylpropanoate + NAD(+) = 2-methyl-3-oxopropanoate + NADH + H(+)</text>
        <dbReference type="Rhea" id="RHEA:17681"/>
        <dbReference type="ChEBI" id="CHEBI:11805"/>
        <dbReference type="ChEBI" id="CHEBI:15378"/>
        <dbReference type="ChEBI" id="CHEBI:57540"/>
        <dbReference type="ChEBI" id="CHEBI:57700"/>
        <dbReference type="ChEBI" id="CHEBI:57945"/>
        <dbReference type="EC" id="1.1.1.31"/>
    </reaction>
</comment>
<dbReference type="InterPro" id="IPR008927">
    <property type="entry name" value="6-PGluconate_DH-like_C_sf"/>
</dbReference>
<dbReference type="NCBIfam" id="TIGR01692">
    <property type="entry name" value="HIBADH"/>
    <property type="match status" value="1"/>
</dbReference>
<dbReference type="InterPro" id="IPR006115">
    <property type="entry name" value="6PGDH_NADP-bd"/>
</dbReference>
<dbReference type="Gene3D" id="1.10.1040.10">
    <property type="entry name" value="N-(1-d-carboxylethyl)-l-norvaline Dehydrogenase, domain 2"/>
    <property type="match status" value="1"/>
</dbReference>
<dbReference type="InterPro" id="IPR002204">
    <property type="entry name" value="3-OH-isobutyrate_DH-rel_CS"/>
</dbReference>
<dbReference type="InterPro" id="IPR036291">
    <property type="entry name" value="NAD(P)-bd_dom_sf"/>
</dbReference>
<dbReference type="OrthoDB" id="9786703at2"/>
<evidence type="ECO:0000256" key="1">
    <source>
        <dbReference type="ARBA" id="ARBA00009080"/>
    </source>
</evidence>
<feature type="domain" description="6-phosphogluconate dehydrogenase NADP-binding" evidence="7">
    <location>
        <begin position="8"/>
        <end position="171"/>
    </location>
</feature>
<dbReference type="PIRSF" id="PIRSF000103">
    <property type="entry name" value="HIBADH"/>
    <property type="match status" value="1"/>
</dbReference>
<sequence>MSDIATSTIAFIGLGNMGNPMAKNLLKAGCKVRVFDINTDAAKQVESEGAHLCLSLDDVIQGADTVITMLPAGEHVRAVYLGDHHGGVGLLNMVAGGTFLIDSSTIDPESARLVAGEAEKKGFEFVDAPVSGGVAGAQAGTLTFIVGGTDSAFSKAEGVLQHVGKNIFHAGKAGDGQMAKICNNLLLGVLMSGTCEAISLGIDNGLDPEVLSNIMLQSSGRNWALELYNPCPNVMEKVPSSNNYQPGFMAKLMLKDLGLGIDAALQSQSAIPMGTLARNLYAFHNTRGNELRDFSSLFEFYRDKK</sequence>
<proteinExistence type="inferred from homology"/>
<dbReference type="EMBL" id="AMZO01000016">
    <property type="protein sequence ID" value="ELR65674.1"/>
    <property type="molecule type" value="Genomic_DNA"/>
</dbReference>
<keyword evidence="2 6" id="KW-0101">Branched-chain amino acid catabolism</keyword>
<dbReference type="EC" id="1.1.1.31" evidence="6"/>
<dbReference type="SUPFAM" id="SSF51735">
    <property type="entry name" value="NAD(P)-binding Rossmann-fold domains"/>
    <property type="match status" value="1"/>
</dbReference>
<protein>
    <recommendedName>
        <fullName evidence="6">3-hydroxyisobutyrate dehydrogenase</fullName>
        <shortName evidence="6">HIBADH</shortName>
        <ecNumber evidence="6">1.1.1.31</ecNumber>
    </recommendedName>
</protein>
<name>L8JDT6_9GAMM</name>
<dbReference type="FunFam" id="1.10.1040.10:FF:000006">
    <property type="entry name" value="3-hydroxyisobutyrate dehydrogenase"/>
    <property type="match status" value="1"/>
</dbReference>
<dbReference type="InterPro" id="IPR011548">
    <property type="entry name" value="HIBADH"/>
</dbReference>
<dbReference type="AlphaFoldDB" id="L8JDT6"/>
<dbReference type="Gene3D" id="3.40.50.720">
    <property type="entry name" value="NAD(P)-binding Rossmann-like Domain"/>
    <property type="match status" value="1"/>
</dbReference>
<evidence type="ECO:0000256" key="5">
    <source>
        <dbReference type="PIRSR" id="PIRSR000103-1"/>
    </source>
</evidence>
<feature type="active site" evidence="5">
    <location>
        <position position="180"/>
    </location>
</feature>
<evidence type="ECO:0000256" key="2">
    <source>
        <dbReference type="ARBA" id="ARBA00022456"/>
    </source>
</evidence>
<dbReference type="Pfam" id="PF03446">
    <property type="entry name" value="NAD_binding_2"/>
    <property type="match status" value="1"/>
</dbReference>
<organism evidence="9 10">
    <name type="scientific">Photobacterium marinum</name>
    <dbReference type="NCBI Taxonomy" id="1056511"/>
    <lineage>
        <taxon>Bacteria</taxon>
        <taxon>Pseudomonadati</taxon>
        <taxon>Pseudomonadota</taxon>
        <taxon>Gammaproteobacteria</taxon>
        <taxon>Vibrionales</taxon>
        <taxon>Vibrionaceae</taxon>
        <taxon>Photobacterium</taxon>
    </lineage>
</organism>
<dbReference type="UniPathway" id="UPA00362"/>
<dbReference type="PROSITE" id="PS00895">
    <property type="entry name" value="3_HYDROXYISOBUT_DH"/>
    <property type="match status" value="1"/>
</dbReference>
<evidence type="ECO:0000313" key="9">
    <source>
        <dbReference type="EMBL" id="ELR65674.1"/>
    </source>
</evidence>
<comment type="pathway">
    <text evidence="6">Amino-acid degradation; L-valine degradation.</text>
</comment>
<dbReference type="InterPro" id="IPR015815">
    <property type="entry name" value="HIBADH-related"/>
</dbReference>
<reference evidence="9 10" key="1">
    <citation type="submission" date="2012-12" db="EMBL/GenBank/DDBJ databases">
        <title>Genome Assembly of Photobacterium sp. AK15.</title>
        <authorList>
            <person name="Khatri I."/>
            <person name="Vaidya B."/>
            <person name="Srinivas T.N.R."/>
            <person name="Subramanian S."/>
            <person name="Pinnaka A."/>
        </authorList>
    </citation>
    <scope>NUCLEOTIDE SEQUENCE [LARGE SCALE GENOMIC DNA]</scope>
    <source>
        <strain evidence="9 10">AK15</strain>
    </source>
</reference>
<evidence type="ECO:0000259" key="7">
    <source>
        <dbReference type="Pfam" id="PF03446"/>
    </source>
</evidence>
<evidence type="ECO:0000256" key="3">
    <source>
        <dbReference type="ARBA" id="ARBA00023002"/>
    </source>
</evidence>
<dbReference type="Pfam" id="PF14833">
    <property type="entry name" value="NAD_binding_11"/>
    <property type="match status" value="1"/>
</dbReference>
<comment type="similarity">
    <text evidence="1 6">Belongs to the HIBADH-related family.</text>
</comment>
<dbReference type="GO" id="GO:0051287">
    <property type="term" value="F:NAD binding"/>
    <property type="evidence" value="ECO:0007669"/>
    <property type="project" value="InterPro"/>
</dbReference>
<keyword evidence="10" id="KW-1185">Reference proteome</keyword>
<dbReference type="InterPro" id="IPR029154">
    <property type="entry name" value="HIBADH-like_NADP-bd"/>
</dbReference>